<dbReference type="EMBL" id="JQCN01000069">
    <property type="protein sequence ID" value="KRN95916.1"/>
    <property type="molecule type" value="Genomic_DNA"/>
</dbReference>
<proteinExistence type="predicted"/>
<dbReference type="PROSITE" id="PS51186">
    <property type="entry name" value="GNAT"/>
    <property type="match status" value="1"/>
</dbReference>
<dbReference type="PATRIC" id="fig|449659.4.peg.948"/>
<evidence type="ECO:0000259" key="1">
    <source>
        <dbReference type="PROSITE" id="PS51186"/>
    </source>
</evidence>
<dbReference type="InterPro" id="IPR000182">
    <property type="entry name" value="GNAT_dom"/>
</dbReference>
<dbReference type="PANTHER" id="PTHR43617">
    <property type="entry name" value="L-AMINO ACID N-ACETYLTRANSFERASE"/>
    <property type="match status" value="1"/>
</dbReference>
<protein>
    <submittedName>
        <fullName evidence="2">Acetyltransferase</fullName>
    </submittedName>
</protein>
<reference evidence="2 3" key="1">
    <citation type="journal article" date="2015" name="Genome Announc.">
        <title>Expanding the biotechnology potential of lactobacilli through comparative genomics of 213 strains and associated genera.</title>
        <authorList>
            <person name="Sun Z."/>
            <person name="Harris H.M."/>
            <person name="McCann A."/>
            <person name="Guo C."/>
            <person name="Argimon S."/>
            <person name="Zhang W."/>
            <person name="Yang X."/>
            <person name="Jeffery I.B."/>
            <person name="Cooney J.C."/>
            <person name="Kagawa T.F."/>
            <person name="Liu W."/>
            <person name="Song Y."/>
            <person name="Salvetti E."/>
            <person name="Wrobel A."/>
            <person name="Rasinkangas P."/>
            <person name="Parkhill J."/>
            <person name="Rea M.C."/>
            <person name="O'Sullivan O."/>
            <person name="Ritari J."/>
            <person name="Douillard F.P."/>
            <person name="Paul Ross R."/>
            <person name="Yang R."/>
            <person name="Briner A.E."/>
            <person name="Felis G.E."/>
            <person name="de Vos W.M."/>
            <person name="Barrangou R."/>
            <person name="Klaenhammer T.R."/>
            <person name="Caufield P.W."/>
            <person name="Cui Y."/>
            <person name="Zhang H."/>
            <person name="O'Toole P.W."/>
        </authorList>
    </citation>
    <scope>NUCLEOTIDE SEQUENCE [LARGE SCALE GENOMIC DNA]</scope>
    <source>
        <strain evidence="2 3">NBRC 103219</strain>
    </source>
</reference>
<accession>A0A0R2L963</accession>
<dbReference type="SUPFAM" id="SSF55729">
    <property type="entry name" value="Acyl-CoA N-acyltransferases (Nat)"/>
    <property type="match status" value="1"/>
</dbReference>
<dbReference type="STRING" id="449659.IV66_GL000942"/>
<sequence>MKLRRAQMKDLDKIIEILADGRNQLAEKGVNQWQGDYPSRAHVKYDIEHGFAFLAKSTDEQTIGALSLVPAPDHVYDEMQGQWLTDTDGYIVIHRVAIHSSHGGHGYATQLFEKVVEEIMQNHPEIKSIRIDTHKNNDAMQHVIAKSGFKKVGVLVGVYGSTDECFVYEKVINQDSSSNIKIAG</sequence>
<keyword evidence="2" id="KW-0808">Transferase</keyword>
<dbReference type="Gene3D" id="3.40.630.30">
    <property type="match status" value="1"/>
</dbReference>
<dbReference type="Proteomes" id="UP000051886">
    <property type="component" value="Unassembled WGS sequence"/>
</dbReference>
<dbReference type="RefSeq" id="WP_017867846.1">
    <property type="nucleotide sequence ID" value="NZ_BJYB01000005.1"/>
</dbReference>
<dbReference type="CDD" id="cd04301">
    <property type="entry name" value="NAT_SF"/>
    <property type="match status" value="1"/>
</dbReference>
<evidence type="ECO:0000313" key="3">
    <source>
        <dbReference type="Proteomes" id="UP000051886"/>
    </source>
</evidence>
<dbReference type="PANTHER" id="PTHR43617:SF20">
    <property type="entry name" value="N-ALPHA-ACETYLTRANSFERASE RIMI"/>
    <property type="match status" value="1"/>
</dbReference>
<name>A0A0R2L963_9LACO</name>
<feature type="domain" description="N-acetyltransferase" evidence="1">
    <location>
        <begin position="1"/>
        <end position="173"/>
    </location>
</feature>
<keyword evidence="3" id="KW-1185">Reference proteome</keyword>
<comment type="caution">
    <text evidence="2">The sequence shown here is derived from an EMBL/GenBank/DDBJ whole genome shotgun (WGS) entry which is preliminary data.</text>
</comment>
<evidence type="ECO:0000313" key="2">
    <source>
        <dbReference type="EMBL" id="KRN95916.1"/>
    </source>
</evidence>
<organism evidence="2 3">
    <name type="scientific">Ligilactobacillus pobuzihii</name>
    <dbReference type="NCBI Taxonomy" id="449659"/>
    <lineage>
        <taxon>Bacteria</taxon>
        <taxon>Bacillati</taxon>
        <taxon>Bacillota</taxon>
        <taxon>Bacilli</taxon>
        <taxon>Lactobacillales</taxon>
        <taxon>Lactobacillaceae</taxon>
        <taxon>Ligilactobacillus</taxon>
    </lineage>
</organism>
<dbReference type="InterPro" id="IPR050276">
    <property type="entry name" value="MshD_Acetyltransferase"/>
</dbReference>
<dbReference type="OrthoDB" id="9796381at2"/>
<dbReference type="InterPro" id="IPR016181">
    <property type="entry name" value="Acyl_CoA_acyltransferase"/>
</dbReference>
<gene>
    <name evidence="2" type="ORF">IV66_GL000942</name>
</gene>
<dbReference type="AlphaFoldDB" id="A0A0R2L963"/>
<dbReference type="GO" id="GO:0016747">
    <property type="term" value="F:acyltransferase activity, transferring groups other than amino-acyl groups"/>
    <property type="evidence" value="ECO:0007669"/>
    <property type="project" value="InterPro"/>
</dbReference>
<dbReference type="Pfam" id="PF00583">
    <property type="entry name" value="Acetyltransf_1"/>
    <property type="match status" value="1"/>
</dbReference>